<dbReference type="PANTHER" id="PTHR47738:SF1">
    <property type="entry name" value="NITROGEN REGULATORY PROTEIN"/>
    <property type="match status" value="1"/>
</dbReference>
<evidence type="ECO:0000313" key="3">
    <source>
        <dbReference type="Proteomes" id="UP000635384"/>
    </source>
</evidence>
<feature type="domain" description="PTS EIIA type-2" evidence="1">
    <location>
        <begin position="1"/>
        <end position="147"/>
    </location>
</feature>
<comment type="caution">
    <text evidence="2">The sequence shown here is derived from an EMBL/GenBank/DDBJ whole genome shotgun (WGS) entry which is preliminary data.</text>
</comment>
<dbReference type="InterPro" id="IPR016152">
    <property type="entry name" value="PTrfase/Anion_transptr"/>
</dbReference>
<dbReference type="SUPFAM" id="SSF55804">
    <property type="entry name" value="Phoshotransferase/anion transport protein"/>
    <property type="match status" value="1"/>
</dbReference>
<gene>
    <name evidence="2" type="ORF">IB285_13140</name>
</gene>
<name>A0ABR8KV10_9SPHN</name>
<dbReference type="PROSITE" id="PS51094">
    <property type="entry name" value="PTS_EIIA_TYPE_2"/>
    <property type="match status" value="1"/>
</dbReference>
<accession>A0ABR8KV10</accession>
<keyword evidence="2" id="KW-0762">Sugar transport</keyword>
<dbReference type="CDD" id="cd00211">
    <property type="entry name" value="PTS_IIA_fru"/>
    <property type="match status" value="1"/>
</dbReference>
<proteinExistence type="predicted"/>
<keyword evidence="2" id="KW-0813">Transport</keyword>
<dbReference type="PANTHER" id="PTHR47738">
    <property type="entry name" value="PTS SYSTEM FRUCTOSE-LIKE EIIA COMPONENT-RELATED"/>
    <property type="match status" value="1"/>
</dbReference>
<dbReference type="Proteomes" id="UP000635384">
    <property type="component" value="Unassembled WGS sequence"/>
</dbReference>
<keyword evidence="3" id="KW-1185">Reference proteome</keyword>
<dbReference type="RefSeq" id="WP_190788589.1">
    <property type="nucleotide sequence ID" value="NZ_JACXLC010000001.1"/>
</dbReference>
<dbReference type="InterPro" id="IPR051541">
    <property type="entry name" value="PTS_SugarTrans_NitroReg"/>
</dbReference>
<dbReference type="InterPro" id="IPR002178">
    <property type="entry name" value="PTS_EIIA_type-2_dom"/>
</dbReference>
<protein>
    <submittedName>
        <fullName evidence="2">PTS sugar transporter subunit IIA</fullName>
    </submittedName>
</protein>
<reference evidence="2 3" key="1">
    <citation type="submission" date="2020-09" db="EMBL/GenBank/DDBJ databases">
        <authorList>
            <person name="Yoon J.-W."/>
        </authorList>
    </citation>
    <scope>NUCLEOTIDE SEQUENCE [LARGE SCALE GENOMIC DNA]</scope>
    <source>
        <strain evidence="2 3">KMU-140</strain>
    </source>
</reference>
<organism evidence="2 3">
    <name type="scientific">Erythrobacter rubeus</name>
    <dbReference type="NCBI Taxonomy" id="2760803"/>
    <lineage>
        <taxon>Bacteria</taxon>
        <taxon>Pseudomonadati</taxon>
        <taxon>Pseudomonadota</taxon>
        <taxon>Alphaproteobacteria</taxon>
        <taxon>Sphingomonadales</taxon>
        <taxon>Erythrobacteraceae</taxon>
        <taxon>Erythrobacter/Porphyrobacter group</taxon>
        <taxon>Erythrobacter</taxon>
    </lineage>
</organism>
<dbReference type="Gene3D" id="3.40.930.10">
    <property type="entry name" value="Mannitol-specific EII, Chain A"/>
    <property type="match status" value="1"/>
</dbReference>
<dbReference type="Pfam" id="PF00359">
    <property type="entry name" value="PTS_EIIA_2"/>
    <property type="match status" value="1"/>
</dbReference>
<evidence type="ECO:0000259" key="1">
    <source>
        <dbReference type="PROSITE" id="PS51094"/>
    </source>
</evidence>
<sequence length="153" mass="16521">MDVNIRMLPEAVAIDRLENKQQVLEQISKCFAEIYGLDSADVLDGLEQRESLGSTGFGRGIAIPHCRSANVRRPTLALLKLEQPVDFGAADAVPVSLFFGLVSPENAGATHLHALAAISRFARDEAMLQSLIDAPDGEAMFAVLTNQFLRDAA</sequence>
<evidence type="ECO:0000313" key="2">
    <source>
        <dbReference type="EMBL" id="MBD2843200.1"/>
    </source>
</evidence>
<dbReference type="EMBL" id="JACXLC010000001">
    <property type="protein sequence ID" value="MBD2843200.1"/>
    <property type="molecule type" value="Genomic_DNA"/>
</dbReference>